<gene>
    <name evidence="1" type="ORF">FB473_001440</name>
</gene>
<keyword evidence="2" id="KW-1185">Reference proteome</keyword>
<dbReference type="Proteomes" id="UP000749311">
    <property type="component" value="Unassembled WGS sequence"/>
</dbReference>
<dbReference type="Pfam" id="PF10050">
    <property type="entry name" value="DUF2284"/>
    <property type="match status" value="1"/>
</dbReference>
<sequence length="208" mass="23580">MANVLDYVVRETRRRFAVADYVRDFVDVPRFRGFCEACQRYGENWACPPFDFDPLDVWARYRWLHLTAFIMEFTPAQPRSGLDHDRLVADVMEMFHQEKRRAHHRLMKLRAAVPDSVGLGAGGCDVCPVCTRKQGLPCRLPGQLVHSIESLGGDVEATMRVAFEHPTQWSDGTDLPDSYVLVMGLLCDQEELPDSAPVDRPVRASVSS</sequence>
<name>A0ABX0SEI3_9ACTN</name>
<dbReference type="InterPro" id="IPR019271">
    <property type="entry name" value="DUF2284_metal-binding"/>
</dbReference>
<proteinExistence type="predicted"/>
<accession>A0ABX0SEI3</accession>
<comment type="caution">
    <text evidence="1">The sequence shown here is derived from an EMBL/GenBank/DDBJ whole genome shotgun (WGS) entry which is preliminary data.</text>
</comment>
<organism evidence="1 2">
    <name type="scientific">Brooklawnia cerclae</name>
    <dbReference type="NCBI Taxonomy" id="349934"/>
    <lineage>
        <taxon>Bacteria</taxon>
        <taxon>Bacillati</taxon>
        <taxon>Actinomycetota</taxon>
        <taxon>Actinomycetes</taxon>
        <taxon>Propionibacteriales</taxon>
        <taxon>Propionibacteriaceae</taxon>
        <taxon>Brooklawnia</taxon>
    </lineage>
</organism>
<evidence type="ECO:0000313" key="1">
    <source>
        <dbReference type="EMBL" id="NIH56795.1"/>
    </source>
</evidence>
<reference evidence="1 2" key="1">
    <citation type="submission" date="2020-02" db="EMBL/GenBank/DDBJ databases">
        <title>Sequencing the genomes of 1000 actinobacteria strains.</title>
        <authorList>
            <person name="Klenk H.-P."/>
        </authorList>
    </citation>
    <scope>NUCLEOTIDE SEQUENCE [LARGE SCALE GENOMIC DNA]</scope>
    <source>
        <strain evidence="1 2">DSM 19609</strain>
    </source>
</reference>
<dbReference type="RefSeq" id="WP_167166005.1">
    <property type="nucleotide sequence ID" value="NZ_BAAAOO010000015.1"/>
</dbReference>
<evidence type="ECO:0000313" key="2">
    <source>
        <dbReference type="Proteomes" id="UP000749311"/>
    </source>
</evidence>
<dbReference type="EMBL" id="JAAMOZ010000001">
    <property type="protein sequence ID" value="NIH56795.1"/>
    <property type="molecule type" value="Genomic_DNA"/>
</dbReference>
<protein>
    <submittedName>
        <fullName evidence="1">Metal-binding protein</fullName>
    </submittedName>
</protein>